<reference evidence="9 10" key="1">
    <citation type="journal article" date="2015" name="Genome Announc.">
        <title>Expanding the biotechnology potential of lactobacilli through comparative genomics of 213 strains and associated genera.</title>
        <authorList>
            <person name="Sun Z."/>
            <person name="Harris H.M."/>
            <person name="McCann A."/>
            <person name="Guo C."/>
            <person name="Argimon S."/>
            <person name="Zhang W."/>
            <person name="Yang X."/>
            <person name="Jeffery I.B."/>
            <person name="Cooney J.C."/>
            <person name="Kagawa T.F."/>
            <person name="Liu W."/>
            <person name="Song Y."/>
            <person name="Salvetti E."/>
            <person name="Wrobel A."/>
            <person name="Rasinkangas P."/>
            <person name="Parkhill J."/>
            <person name="Rea M.C."/>
            <person name="O'Sullivan O."/>
            <person name="Ritari J."/>
            <person name="Douillard F.P."/>
            <person name="Paul Ross R."/>
            <person name="Yang R."/>
            <person name="Briner A.E."/>
            <person name="Felis G.E."/>
            <person name="de Vos W.M."/>
            <person name="Barrangou R."/>
            <person name="Klaenhammer T.R."/>
            <person name="Caufield P.W."/>
            <person name="Cui Y."/>
            <person name="Zhang H."/>
            <person name="O'Toole P.W."/>
        </authorList>
    </citation>
    <scope>NUCLEOTIDE SEQUENCE [LARGE SCALE GENOMIC DNA]</scope>
    <source>
        <strain evidence="9 10">DSM 16045</strain>
    </source>
</reference>
<feature type="transmembrane region" description="Helical" evidence="8">
    <location>
        <begin position="235"/>
        <end position="254"/>
    </location>
</feature>
<dbReference type="PATRIC" id="fig|1423749.3.peg.1214"/>
<dbReference type="GO" id="GO:0055085">
    <property type="term" value="P:transmembrane transport"/>
    <property type="evidence" value="ECO:0007669"/>
    <property type="project" value="InterPro"/>
</dbReference>
<keyword evidence="6 8" id="KW-1133">Transmembrane helix</keyword>
<evidence type="ECO:0000256" key="5">
    <source>
        <dbReference type="ARBA" id="ARBA00022692"/>
    </source>
</evidence>
<dbReference type="InterPro" id="IPR004776">
    <property type="entry name" value="Mem_transp_PIN-like"/>
</dbReference>
<dbReference type="AlphaFoldDB" id="A0A0R1V4M8"/>
<dbReference type="GO" id="GO:0005886">
    <property type="term" value="C:plasma membrane"/>
    <property type="evidence" value="ECO:0007669"/>
    <property type="project" value="UniProtKB-SubCell"/>
</dbReference>
<keyword evidence="4" id="KW-1003">Cell membrane</keyword>
<evidence type="ECO:0000256" key="7">
    <source>
        <dbReference type="ARBA" id="ARBA00023136"/>
    </source>
</evidence>
<dbReference type="Proteomes" id="UP000051739">
    <property type="component" value="Unassembled WGS sequence"/>
</dbReference>
<feature type="transmembrane region" description="Helical" evidence="8">
    <location>
        <begin position="91"/>
        <end position="116"/>
    </location>
</feature>
<evidence type="ECO:0000256" key="3">
    <source>
        <dbReference type="ARBA" id="ARBA00022448"/>
    </source>
</evidence>
<proteinExistence type="inferred from homology"/>
<comment type="subcellular location">
    <subcellularLocation>
        <location evidence="1">Cell membrane</location>
        <topology evidence="1">Multi-pass membrane protein</topology>
    </subcellularLocation>
</comment>
<dbReference type="EMBL" id="AZFN01000031">
    <property type="protein sequence ID" value="KRM00594.1"/>
    <property type="molecule type" value="Genomic_DNA"/>
</dbReference>
<dbReference type="PANTHER" id="PTHR36838:SF1">
    <property type="entry name" value="SLR1864 PROTEIN"/>
    <property type="match status" value="1"/>
</dbReference>
<dbReference type="Gene3D" id="1.20.1530.20">
    <property type="match status" value="1"/>
</dbReference>
<keyword evidence="10" id="KW-1185">Reference proteome</keyword>
<dbReference type="Pfam" id="PF03547">
    <property type="entry name" value="Mem_trans"/>
    <property type="match status" value="1"/>
</dbReference>
<comment type="caution">
    <text evidence="9">The sequence shown here is derived from an EMBL/GenBank/DDBJ whole genome shotgun (WGS) entry which is preliminary data.</text>
</comment>
<comment type="similarity">
    <text evidence="2">Belongs to the auxin efflux carrier (TC 2.A.69) family.</text>
</comment>
<keyword evidence="7 8" id="KW-0472">Membrane</keyword>
<keyword evidence="3" id="KW-0813">Transport</keyword>
<gene>
    <name evidence="9" type="ORF">FC60_GL001190</name>
</gene>
<evidence type="ECO:0000256" key="2">
    <source>
        <dbReference type="ARBA" id="ARBA00010145"/>
    </source>
</evidence>
<evidence type="ECO:0000256" key="8">
    <source>
        <dbReference type="SAM" id="Phobius"/>
    </source>
</evidence>
<name>A0A0R1V4M8_9LACO</name>
<dbReference type="PANTHER" id="PTHR36838">
    <property type="entry name" value="AUXIN EFFLUX CARRIER FAMILY PROTEIN"/>
    <property type="match status" value="1"/>
</dbReference>
<feature type="transmembrane region" description="Helical" evidence="8">
    <location>
        <begin position="168"/>
        <end position="189"/>
    </location>
</feature>
<feature type="transmembrane region" description="Helical" evidence="8">
    <location>
        <begin position="122"/>
        <end position="141"/>
    </location>
</feature>
<feature type="transmembrane region" description="Helical" evidence="8">
    <location>
        <begin position="201"/>
        <end position="223"/>
    </location>
</feature>
<evidence type="ECO:0000256" key="4">
    <source>
        <dbReference type="ARBA" id="ARBA00022475"/>
    </source>
</evidence>
<evidence type="ECO:0000313" key="10">
    <source>
        <dbReference type="Proteomes" id="UP000051739"/>
    </source>
</evidence>
<organism evidence="9 10">
    <name type="scientific">Limosilactobacillus gastricus DSM 16045</name>
    <dbReference type="NCBI Taxonomy" id="1423749"/>
    <lineage>
        <taxon>Bacteria</taxon>
        <taxon>Bacillati</taxon>
        <taxon>Bacillota</taxon>
        <taxon>Bacilli</taxon>
        <taxon>Lactobacillales</taxon>
        <taxon>Lactobacillaceae</taxon>
        <taxon>Limosilactobacillus</taxon>
    </lineage>
</organism>
<evidence type="ECO:0000256" key="6">
    <source>
        <dbReference type="ARBA" id="ARBA00022989"/>
    </source>
</evidence>
<feature type="transmembrane region" description="Helical" evidence="8">
    <location>
        <begin position="54"/>
        <end position="79"/>
    </location>
</feature>
<dbReference type="InterPro" id="IPR038770">
    <property type="entry name" value="Na+/solute_symporter_sf"/>
</dbReference>
<sequence length="322" mass="35415">MLSIVIMMAVGYVCAGFGWFDDNFSSALSDIIMKVALPCAIFSSMLSRFKISEIFTLSSGIVYSILSILIGYLISWIVVKSLKVPHGRRAIMMAGFNVTNTVFIGMPLNIALFGSVSLPYLLVYYIVNTVILWTFTVWTIAADDPTLAKNDGSGKSDNKRVGISWKHLLPAPLWGFIIAIPVLIIWPSADTQIPSFITTTLIDIGGLVTPLSLIYIGIMLRNFGLKNMRFGRDNIIVILGRFVVAPLLMIIMIVGGSHLGFHLTPMFRHTLIIQAATPVFAVLPILADQYHGDVKFATDVVVSTSTLFIIVVPILMWLITTI</sequence>
<accession>A0A0R1V4M8</accession>
<feature type="transmembrane region" description="Helical" evidence="8">
    <location>
        <begin position="266"/>
        <end position="287"/>
    </location>
</feature>
<keyword evidence="5 8" id="KW-0812">Transmembrane</keyword>
<protein>
    <submittedName>
        <fullName evidence="9">Citrate transporter</fullName>
    </submittedName>
</protein>
<evidence type="ECO:0000256" key="1">
    <source>
        <dbReference type="ARBA" id="ARBA00004651"/>
    </source>
</evidence>
<evidence type="ECO:0000313" key="9">
    <source>
        <dbReference type="EMBL" id="KRM00594.1"/>
    </source>
</evidence>
<feature type="transmembrane region" description="Helical" evidence="8">
    <location>
        <begin position="299"/>
        <end position="319"/>
    </location>
</feature>